<accession>A0A517YYU1</accession>
<reference evidence="3 4" key="1">
    <citation type="submission" date="2019-02" db="EMBL/GenBank/DDBJ databases">
        <title>Deep-cultivation of Planctomycetes and their phenomic and genomic characterization uncovers novel biology.</title>
        <authorList>
            <person name="Wiegand S."/>
            <person name="Jogler M."/>
            <person name="Boedeker C."/>
            <person name="Pinto D."/>
            <person name="Vollmers J."/>
            <person name="Rivas-Marin E."/>
            <person name="Kohn T."/>
            <person name="Peeters S.H."/>
            <person name="Heuer A."/>
            <person name="Rast P."/>
            <person name="Oberbeckmann S."/>
            <person name="Bunk B."/>
            <person name="Jeske O."/>
            <person name="Meyerdierks A."/>
            <person name="Storesund J.E."/>
            <person name="Kallscheuer N."/>
            <person name="Luecker S."/>
            <person name="Lage O.M."/>
            <person name="Pohl T."/>
            <person name="Merkel B.J."/>
            <person name="Hornburger P."/>
            <person name="Mueller R.-W."/>
            <person name="Bruemmer F."/>
            <person name="Labrenz M."/>
            <person name="Spormann A.M."/>
            <person name="Op den Camp H."/>
            <person name="Overmann J."/>
            <person name="Amann R."/>
            <person name="Jetten M.S.M."/>
            <person name="Mascher T."/>
            <person name="Medema M.H."/>
            <person name="Devos D.P."/>
            <person name="Kaster A.-K."/>
            <person name="Ovreas L."/>
            <person name="Rohde M."/>
            <person name="Galperin M.Y."/>
            <person name="Jogler C."/>
        </authorList>
    </citation>
    <scope>NUCLEOTIDE SEQUENCE [LARGE SCALE GENOMIC DNA]</scope>
    <source>
        <strain evidence="3 4">KS4</strain>
    </source>
</reference>
<evidence type="ECO:0000256" key="1">
    <source>
        <dbReference type="ARBA" id="ARBA00022801"/>
    </source>
</evidence>
<dbReference type="EMBL" id="CP036425">
    <property type="protein sequence ID" value="QDU35400.1"/>
    <property type="molecule type" value="Genomic_DNA"/>
</dbReference>
<proteinExistence type="predicted"/>
<evidence type="ECO:0000259" key="2">
    <source>
        <dbReference type="PROSITE" id="PS50263"/>
    </source>
</evidence>
<keyword evidence="1 3" id="KW-0378">Hydrolase</keyword>
<dbReference type="OrthoDB" id="2826359at2"/>
<protein>
    <submittedName>
        <fullName evidence="3">N-carbamoyl-D-amino acid hydrolase</fullName>
        <ecNumber evidence="3">3.5.1.77</ecNumber>
    </submittedName>
</protein>
<gene>
    <name evidence="3" type="ORF">KS4_34810</name>
</gene>
<dbReference type="RefSeq" id="WP_145080687.1">
    <property type="nucleotide sequence ID" value="NZ_CP036425.1"/>
</dbReference>
<dbReference type="Gene3D" id="3.60.110.10">
    <property type="entry name" value="Carbon-nitrogen hydrolase"/>
    <property type="match status" value="1"/>
</dbReference>
<dbReference type="Proteomes" id="UP000317369">
    <property type="component" value="Chromosome"/>
</dbReference>
<sequence>MTEAKNQSCVKVGLLQYAMGEVCDRDGVLEKVCGMIREAAGMGAEVVVLPELCLWPYFCREQDPQYFDWAEEVPGATTKVLQGLADELGVVIHVAVFEKRAAGLYHNTSVTLEPGGRELQLYRKMHIPHDPSFEEKYYFTPGGEGEGEQESFVVHKASNLKIGPLICWDQWYPEAARIVAMKGAELLVYPTAIGYLDGERAADQKAQREAWMTMQKSHAIANNVYVAGCNRVGREGELVFWGSSFVVGPDGVVIGEMGEEEEGVLIVEVDKGKIEEQRRWWPFFRDRRVDQYQTILKRWADEK</sequence>
<dbReference type="SUPFAM" id="SSF56317">
    <property type="entry name" value="Carbon-nitrogen hydrolase"/>
    <property type="match status" value="1"/>
</dbReference>
<dbReference type="GO" id="GO:0047417">
    <property type="term" value="F:N-carbamoyl-D-amino acid hydrolase activity"/>
    <property type="evidence" value="ECO:0007669"/>
    <property type="project" value="UniProtKB-EC"/>
</dbReference>
<dbReference type="GO" id="GO:0033388">
    <property type="term" value="P:putrescine biosynthetic process from arginine"/>
    <property type="evidence" value="ECO:0007669"/>
    <property type="project" value="TreeGrafter"/>
</dbReference>
<dbReference type="GO" id="GO:0050126">
    <property type="term" value="F:N-carbamoylputrescine amidase activity"/>
    <property type="evidence" value="ECO:0007669"/>
    <property type="project" value="TreeGrafter"/>
</dbReference>
<feature type="domain" description="CN hydrolase" evidence="2">
    <location>
        <begin position="10"/>
        <end position="271"/>
    </location>
</feature>
<dbReference type="EC" id="3.5.1.77" evidence="3"/>
<evidence type="ECO:0000313" key="3">
    <source>
        <dbReference type="EMBL" id="QDU35400.1"/>
    </source>
</evidence>
<dbReference type="CDD" id="cd07573">
    <property type="entry name" value="CPA"/>
    <property type="match status" value="1"/>
</dbReference>
<dbReference type="InterPro" id="IPR036526">
    <property type="entry name" value="C-N_Hydrolase_sf"/>
</dbReference>
<keyword evidence="4" id="KW-1185">Reference proteome</keyword>
<name>A0A517YYU1_9BACT</name>
<evidence type="ECO:0000313" key="4">
    <source>
        <dbReference type="Proteomes" id="UP000317369"/>
    </source>
</evidence>
<dbReference type="PANTHER" id="PTHR43674">
    <property type="entry name" value="NITRILASE C965.09-RELATED"/>
    <property type="match status" value="1"/>
</dbReference>
<dbReference type="Pfam" id="PF00795">
    <property type="entry name" value="CN_hydrolase"/>
    <property type="match status" value="1"/>
</dbReference>
<organism evidence="3 4">
    <name type="scientific">Poriferisphaera corsica</name>
    <dbReference type="NCBI Taxonomy" id="2528020"/>
    <lineage>
        <taxon>Bacteria</taxon>
        <taxon>Pseudomonadati</taxon>
        <taxon>Planctomycetota</taxon>
        <taxon>Phycisphaerae</taxon>
        <taxon>Phycisphaerales</taxon>
        <taxon>Phycisphaeraceae</taxon>
        <taxon>Poriferisphaera</taxon>
    </lineage>
</organism>
<dbReference type="KEGG" id="pcor:KS4_34810"/>
<dbReference type="AlphaFoldDB" id="A0A517YYU1"/>
<dbReference type="InterPro" id="IPR050345">
    <property type="entry name" value="Aliph_Amidase/BUP"/>
</dbReference>
<dbReference type="FunFam" id="3.60.110.10:FF:000010">
    <property type="entry name" value="Carbon-nitrogen hydrolase"/>
    <property type="match status" value="1"/>
</dbReference>
<dbReference type="PANTHER" id="PTHR43674:SF2">
    <property type="entry name" value="BETA-UREIDOPROPIONASE"/>
    <property type="match status" value="1"/>
</dbReference>
<dbReference type="InterPro" id="IPR003010">
    <property type="entry name" value="C-N_Hydrolase"/>
</dbReference>
<dbReference type="PROSITE" id="PS50263">
    <property type="entry name" value="CN_HYDROLASE"/>
    <property type="match status" value="1"/>
</dbReference>